<reference evidence="2 3" key="1">
    <citation type="submission" date="2017-12" db="EMBL/GenBank/DDBJ databases">
        <title>Phylogenetic diversity of female urinary microbiome.</title>
        <authorList>
            <person name="Thomas-White K."/>
            <person name="Wolfe A.J."/>
        </authorList>
    </citation>
    <scope>NUCLEOTIDE SEQUENCE [LARGE SCALE GENOMIC DNA]</scope>
    <source>
        <strain evidence="2 3">UMB0682</strain>
    </source>
</reference>
<evidence type="ECO:0000313" key="3">
    <source>
        <dbReference type="Proteomes" id="UP000234905"/>
    </source>
</evidence>
<evidence type="ECO:0000313" key="2">
    <source>
        <dbReference type="EMBL" id="PKZ59744.1"/>
    </source>
</evidence>
<evidence type="ECO:0000256" key="1">
    <source>
        <dbReference type="SAM" id="MobiDB-lite"/>
    </source>
</evidence>
<protein>
    <submittedName>
        <fullName evidence="2">Uncharacterized protein</fullName>
    </submittedName>
</protein>
<comment type="caution">
    <text evidence="2">The sequence shown here is derived from an EMBL/GenBank/DDBJ whole genome shotgun (WGS) entry which is preliminary data.</text>
</comment>
<feature type="compositionally biased region" description="Basic residues" evidence="1">
    <location>
        <begin position="57"/>
        <end position="66"/>
    </location>
</feature>
<name>A0AAP8ISX1_GARVA</name>
<dbReference type="EMBL" id="PKJN01000002">
    <property type="protein sequence ID" value="PKZ59744.1"/>
    <property type="molecule type" value="Genomic_DNA"/>
</dbReference>
<accession>A0AAP8ISX1</accession>
<gene>
    <name evidence="2" type="ORF">CYJ61_05580</name>
</gene>
<organism evidence="2 3">
    <name type="scientific">Gardnerella vaginalis</name>
    <dbReference type="NCBI Taxonomy" id="2702"/>
    <lineage>
        <taxon>Bacteria</taxon>
        <taxon>Bacillati</taxon>
        <taxon>Actinomycetota</taxon>
        <taxon>Actinomycetes</taxon>
        <taxon>Bifidobacteriales</taxon>
        <taxon>Bifidobacteriaceae</taxon>
        <taxon>Gardnerella</taxon>
    </lineage>
</organism>
<sequence>MTELRQKLCSRALRSKRKGRSCRSRGLTAFTSSLALKAHRAFNPKQARRSELLSRAKSQRSSRSSRAKIINNCLHN</sequence>
<proteinExistence type="predicted"/>
<dbReference type="Proteomes" id="UP000234905">
    <property type="component" value="Unassembled WGS sequence"/>
</dbReference>
<feature type="region of interest" description="Disordered" evidence="1">
    <location>
        <begin position="45"/>
        <end position="76"/>
    </location>
</feature>
<dbReference type="AlphaFoldDB" id="A0AAP8ISX1"/>